<protein>
    <submittedName>
        <fullName evidence="2">FBP domain-containing protein</fullName>
    </submittedName>
</protein>
<evidence type="ECO:0000313" key="2">
    <source>
        <dbReference type="EMBL" id="MFC4607015.1"/>
    </source>
</evidence>
<keyword evidence="3" id="KW-1185">Reference proteome</keyword>
<evidence type="ECO:0000313" key="3">
    <source>
        <dbReference type="Proteomes" id="UP001595993"/>
    </source>
</evidence>
<evidence type="ECO:0000259" key="1">
    <source>
        <dbReference type="Pfam" id="PF16571"/>
    </source>
</evidence>
<comment type="caution">
    <text evidence="2">The sequence shown here is derived from an EMBL/GenBank/DDBJ whole genome shotgun (WGS) entry which is preliminary data.</text>
</comment>
<feature type="domain" description="Elongation factor G-binding protein C-terminal treble-clef zinc-finger" evidence="1">
    <location>
        <begin position="8"/>
        <end position="164"/>
    </location>
</feature>
<organism evidence="2 3">
    <name type="scientific">Streptomyces maoxianensis</name>
    <dbReference type="NCBI Taxonomy" id="1459942"/>
    <lineage>
        <taxon>Bacteria</taxon>
        <taxon>Bacillati</taxon>
        <taxon>Actinomycetota</taxon>
        <taxon>Actinomycetes</taxon>
        <taxon>Kitasatosporales</taxon>
        <taxon>Streptomycetaceae</taxon>
        <taxon>Streptomyces</taxon>
    </lineage>
</organism>
<dbReference type="RefSeq" id="WP_381191712.1">
    <property type="nucleotide sequence ID" value="NZ_JBHSFE010000005.1"/>
</dbReference>
<name>A0ABV9G1Q0_9ACTN</name>
<dbReference type="Proteomes" id="UP001595993">
    <property type="component" value="Unassembled WGS sequence"/>
</dbReference>
<dbReference type="EMBL" id="JBHSFE010000005">
    <property type="protein sequence ID" value="MFC4607015.1"/>
    <property type="molecule type" value="Genomic_DNA"/>
</dbReference>
<dbReference type="InterPro" id="IPR032330">
    <property type="entry name" value="EF-G-binding_C"/>
</dbReference>
<proteinExistence type="predicted"/>
<dbReference type="Pfam" id="PF16571">
    <property type="entry name" value="FBP_C"/>
    <property type="match status" value="1"/>
</dbReference>
<sequence length="168" mass="17942">MEALTEKQIRGSFVNCTKGEATRLKLPMDFAELPWQDLDFLGWSDPGAPLRAHIVLPRADGPVGVTLRVPSAGRTSAVKSSMCQACLTGHASSGVTLFAAPLAGAAGREGNTVGTYLCTDLACSLYIRGRKQPKLRGGLHEETLTLDERITRTVGNLTAFADKVMGLR</sequence>
<gene>
    <name evidence="2" type="ORF">ACFO9E_04140</name>
</gene>
<reference evidence="3" key="1">
    <citation type="journal article" date="2019" name="Int. J. Syst. Evol. Microbiol.">
        <title>The Global Catalogue of Microorganisms (GCM) 10K type strain sequencing project: providing services to taxonomists for standard genome sequencing and annotation.</title>
        <authorList>
            <consortium name="The Broad Institute Genomics Platform"/>
            <consortium name="The Broad Institute Genome Sequencing Center for Infectious Disease"/>
            <person name="Wu L."/>
            <person name="Ma J."/>
        </authorList>
    </citation>
    <scope>NUCLEOTIDE SEQUENCE [LARGE SCALE GENOMIC DNA]</scope>
    <source>
        <strain evidence="3">CGMCC 4.7139</strain>
    </source>
</reference>
<accession>A0ABV9G1Q0</accession>